<accession>A0ABV7WDL9</accession>
<evidence type="ECO:0000313" key="1">
    <source>
        <dbReference type="EMBL" id="MFC3686656.1"/>
    </source>
</evidence>
<reference evidence="2" key="1">
    <citation type="journal article" date="2019" name="Int. J. Syst. Evol. Microbiol.">
        <title>The Global Catalogue of Microorganisms (GCM) 10K type strain sequencing project: providing services to taxonomists for standard genome sequencing and annotation.</title>
        <authorList>
            <consortium name="The Broad Institute Genomics Platform"/>
            <consortium name="The Broad Institute Genome Sequencing Center for Infectious Disease"/>
            <person name="Wu L."/>
            <person name="Ma J."/>
        </authorList>
    </citation>
    <scope>NUCLEOTIDE SEQUENCE [LARGE SCALE GENOMIC DNA]</scope>
    <source>
        <strain evidence="2">KCTC 42501</strain>
    </source>
</reference>
<evidence type="ECO:0008006" key="3">
    <source>
        <dbReference type="Google" id="ProtNLM"/>
    </source>
</evidence>
<gene>
    <name evidence="1" type="ORF">ACFOPI_23900</name>
</gene>
<keyword evidence="2" id="KW-1185">Reference proteome</keyword>
<organism evidence="1 2">
    <name type="scientific">Hydrogenophaga luteola</name>
    <dbReference type="NCBI Taxonomy" id="1591122"/>
    <lineage>
        <taxon>Bacteria</taxon>
        <taxon>Pseudomonadati</taxon>
        <taxon>Pseudomonadota</taxon>
        <taxon>Betaproteobacteria</taxon>
        <taxon>Burkholderiales</taxon>
        <taxon>Comamonadaceae</taxon>
        <taxon>Hydrogenophaga</taxon>
    </lineage>
</organism>
<name>A0ABV7WDL9_9BURK</name>
<dbReference type="Proteomes" id="UP001595729">
    <property type="component" value="Unassembled WGS sequence"/>
</dbReference>
<comment type="caution">
    <text evidence="1">The sequence shown here is derived from an EMBL/GenBank/DDBJ whole genome shotgun (WGS) entry which is preliminary data.</text>
</comment>
<sequence length="139" mass="15296">MSDPNLGLLTLDRHGWSGSVAGPDGMQSIWLRIDGVGDAPNERIGRAVLACLTSYSALTLPLSGALFSLWQPYLDEPLWEEDYPTSPEQLWAQLQLEGIEVQRSGEIVLAYAFKGELWPDAGFSVQVEGTEVRPLHVDD</sequence>
<protein>
    <recommendedName>
        <fullName evidence="3">DUF2262 domain-containing protein</fullName>
    </recommendedName>
</protein>
<proteinExistence type="predicted"/>
<evidence type="ECO:0000313" key="2">
    <source>
        <dbReference type="Proteomes" id="UP001595729"/>
    </source>
</evidence>
<dbReference type="EMBL" id="JBHRXX010000011">
    <property type="protein sequence ID" value="MFC3686656.1"/>
    <property type="molecule type" value="Genomic_DNA"/>
</dbReference>